<dbReference type="Proteomes" id="UP000199701">
    <property type="component" value="Unassembled WGS sequence"/>
</dbReference>
<evidence type="ECO:0000313" key="2">
    <source>
        <dbReference type="EMBL" id="SEW44355.1"/>
    </source>
</evidence>
<keyword evidence="1" id="KW-0472">Membrane</keyword>
<accession>A0A1I0RU88</accession>
<reference evidence="2 3" key="1">
    <citation type="submission" date="2016-10" db="EMBL/GenBank/DDBJ databases">
        <authorList>
            <person name="de Groot N.N."/>
        </authorList>
    </citation>
    <scope>NUCLEOTIDE SEQUENCE [LARGE SCALE GENOMIC DNA]</scope>
    <source>
        <strain evidence="2 3">DSM 9179</strain>
    </source>
</reference>
<feature type="transmembrane region" description="Helical" evidence="1">
    <location>
        <begin position="202"/>
        <end position="224"/>
    </location>
</feature>
<keyword evidence="1" id="KW-0812">Transmembrane</keyword>
<sequence length="227" mass="25769">MSIMKNKREVTPLQMFLFVLIVIGTGIYCIASGVWGIIENDKQSLNQVFTQSFEKGNLFEGSVEAASPAFLEIDHKIDHLIPVGNEYYYLILSDDYSTAITIRADKNFGESFDSVWKSTEKVIIKGRIKELPDQAKTRLNEVKDTFSKNGLEFHIIQQYYIDTIGSNLYKLRIVLGICILLEVLLLYMIIKKNKFDYHIGSGKIAQIVGIVGALVIFVLVIYLMTIK</sequence>
<name>A0A1I0RU88_9FIRM</name>
<protein>
    <submittedName>
        <fullName evidence="2">Uncharacterized protein</fullName>
    </submittedName>
</protein>
<proteinExistence type="predicted"/>
<feature type="transmembrane region" description="Helical" evidence="1">
    <location>
        <begin position="169"/>
        <end position="190"/>
    </location>
</feature>
<organism evidence="2 3">
    <name type="scientific">[Clostridium] fimetarium</name>
    <dbReference type="NCBI Taxonomy" id="99656"/>
    <lineage>
        <taxon>Bacteria</taxon>
        <taxon>Bacillati</taxon>
        <taxon>Bacillota</taxon>
        <taxon>Clostridia</taxon>
        <taxon>Lachnospirales</taxon>
        <taxon>Lachnospiraceae</taxon>
    </lineage>
</organism>
<dbReference type="STRING" id="99656.SAMN05421659_12236"/>
<dbReference type="AlphaFoldDB" id="A0A1I0RU88"/>
<evidence type="ECO:0000313" key="3">
    <source>
        <dbReference type="Proteomes" id="UP000199701"/>
    </source>
</evidence>
<gene>
    <name evidence="2" type="ORF">SAMN05421659_12236</name>
</gene>
<keyword evidence="3" id="KW-1185">Reference proteome</keyword>
<dbReference type="EMBL" id="FOJI01000022">
    <property type="protein sequence ID" value="SEW44355.1"/>
    <property type="molecule type" value="Genomic_DNA"/>
</dbReference>
<feature type="transmembrane region" description="Helical" evidence="1">
    <location>
        <begin position="12"/>
        <end position="38"/>
    </location>
</feature>
<keyword evidence="1" id="KW-1133">Transmembrane helix</keyword>
<evidence type="ECO:0000256" key="1">
    <source>
        <dbReference type="SAM" id="Phobius"/>
    </source>
</evidence>